<comment type="caution">
    <text evidence="1">The sequence shown here is derived from an EMBL/GenBank/DDBJ whole genome shotgun (WGS) entry which is preliminary data.</text>
</comment>
<accession>A0ACC1QAG2</accession>
<proteinExistence type="predicted"/>
<name>A0ACC1QAG2_9APHY</name>
<dbReference type="Proteomes" id="UP001144978">
    <property type="component" value="Unassembled WGS sequence"/>
</dbReference>
<evidence type="ECO:0000313" key="1">
    <source>
        <dbReference type="EMBL" id="KAJ3017154.1"/>
    </source>
</evidence>
<reference evidence="1" key="1">
    <citation type="submission" date="2022-08" db="EMBL/GenBank/DDBJ databases">
        <title>Genome Sequence of Pycnoporus sanguineus.</title>
        <authorList>
            <person name="Buettner E."/>
        </authorList>
    </citation>
    <scope>NUCLEOTIDE SEQUENCE</scope>
    <source>
        <strain evidence="1">CG-C14</strain>
    </source>
</reference>
<sequence length="621" mass="69438">MWPFCSTIVRYGFSLISSGILDTFKFDKSTPLEDLFTNLLVLLGYSDNGEMSQNTFGLWLWQEQPIGGTLLLKGGRPQVPTIRYEPADSSIASRLVGLSVIVRPQRTRTYSHEDTSIAQGCGPSLSKHSPTRSDSYRELYKASTHTWIRWQLPVACASHCIKLPSCSYRLPVAMSSGSKAYAPRNKGKKYRFMDTDGKWYVGILVTVIESIDGMRAVFKFGNGEQLNVRYLHCYETEEDPSYMGPAKSAPFMNVLAVGVPPARLIPRATERFHTVLSMPGPFTHQQVESLLGSCFRSSPLSVVKKPNMPGKWRLIQNCSFKDELRVLVNDMIDSDDFPTVWGTAAEVADIMLNMPAGAQFAMLDIDTVFRHIPIYPAHKAYLVIQCEPGAFYIDHVYPFGVSSGKGLQGTIMDSFIALLDLIPVSDHGQQGMVYVHDVQDIFNFAEVLGVPLHKEKWTLHAFEVKYAGFAWDTANRTVALAEKKRVKYLSRVKDTMHTSSGGAICMDLHQVQKLNDMLSHCAFVYLHGCTFLSGLYAFTASFRNEFAPCYPPKTIVLDPGWWRDVLSRPGMKRALRPCRALTDLNVWVDASSSVTHGTRGDGRCHMRHDTPTVGTSAGPRW</sequence>
<keyword evidence="2" id="KW-1185">Reference proteome</keyword>
<protein>
    <submittedName>
        <fullName evidence="1">Uncharacterized protein</fullName>
    </submittedName>
</protein>
<evidence type="ECO:0000313" key="2">
    <source>
        <dbReference type="Proteomes" id="UP001144978"/>
    </source>
</evidence>
<organism evidence="1 2">
    <name type="scientific">Trametes sanguinea</name>
    <dbReference type="NCBI Taxonomy" id="158606"/>
    <lineage>
        <taxon>Eukaryota</taxon>
        <taxon>Fungi</taxon>
        <taxon>Dikarya</taxon>
        <taxon>Basidiomycota</taxon>
        <taxon>Agaricomycotina</taxon>
        <taxon>Agaricomycetes</taxon>
        <taxon>Polyporales</taxon>
        <taxon>Polyporaceae</taxon>
        <taxon>Trametes</taxon>
    </lineage>
</organism>
<dbReference type="EMBL" id="JANSHE010000089">
    <property type="protein sequence ID" value="KAJ3017154.1"/>
    <property type="molecule type" value="Genomic_DNA"/>
</dbReference>
<gene>
    <name evidence="1" type="ORF">NUW54_g651</name>
</gene>